<evidence type="ECO:0000256" key="1">
    <source>
        <dbReference type="ARBA" id="ARBA00004141"/>
    </source>
</evidence>
<dbReference type="STRING" id="1036808.A0A0C3DSW3"/>
<accession>A0A0C3DSW3</accession>
<feature type="transmembrane region" description="Helical" evidence="8">
    <location>
        <begin position="342"/>
        <end position="360"/>
    </location>
</feature>
<dbReference type="GO" id="GO:0005524">
    <property type="term" value="F:ATP binding"/>
    <property type="evidence" value="ECO:0007669"/>
    <property type="project" value="UniProtKB-KW"/>
</dbReference>
<reference evidence="12" key="2">
    <citation type="submission" date="2015-01" db="EMBL/GenBank/DDBJ databases">
        <title>Evolutionary Origins and Diversification of the Mycorrhizal Mutualists.</title>
        <authorList>
            <consortium name="DOE Joint Genome Institute"/>
            <consortium name="Mycorrhizal Genomics Consortium"/>
            <person name="Kohler A."/>
            <person name="Kuo A."/>
            <person name="Nagy L.G."/>
            <person name="Floudas D."/>
            <person name="Copeland A."/>
            <person name="Barry K.W."/>
            <person name="Cichocki N."/>
            <person name="Veneault-Fourrey C."/>
            <person name="LaButti K."/>
            <person name="Lindquist E.A."/>
            <person name="Lipzen A."/>
            <person name="Lundell T."/>
            <person name="Morin E."/>
            <person name="Murat C."/>
            <person name="Riley R."/>
            <person name="Ohm R."/>
            <person name="Sun H."/>
            <person name="Tunlid A."/>
            <person name="Henrissat B."/>
            <person name="Grigoriev I.V."/>
            <person name="Hibbett D.S."/>
            <person name="Martin F."/>
        </authorList>
    </citation>
    <scope>NUCLEOTIDE SEQUENCE [LARGE SCALE GENOMIC DNA]</scope>
    <source>
        <strain evidence="12">Foug A</strain>
    </source>
</reference>
<dbReference type="Gene3D" id="1.20.1560.10">
    <property type="entry name" value="ABC transporter type 1, transmembrane domain"/>
    <property type="match status" value="1"/>
</dbReference>
<comment type="subcellular location">
    <subcellularLocation>
        <location evidence="1">Membrane</location>
        <topology evidence="1">Multi-pass membrane protein</topology>
    </subcellularLocation>
</comment>
<evidence type="ECO:0000259" key="9">
    <source>
        <dbReference type="PROSITE" id="PS50893"/>
    </source>
</evidence>
<evidence type="ECO:0000256" key="7">
    <source>
        <dbReference type="ARBA" id="ARBA00023136"/>
    </source>
</evidence>
<dbReference type="SUPFAM" id="SSF90123">
    <property type="entry name" value="ABC transporter transmembrane region"/>
    <property type="match status" value="1"/>
</dbReference>
<dbReference type="PANTHER" id="PTHR43394">
    <property type="entry name" value="ATP-DEPENDENT PERMEASE MDL1, MITOCHONDRIAL"/>
    <property type="match status" value="1"/>
</dbReference>
<organism evidence="11 12">
    <name type="scientific">Scleroderma citrinum Foug A</name>
    <dbReference type="NCBI Taxonomy" id="1036808"/>
    <lineage>
        <taxon>Eukaryota</taxon>
        <taxon>Fungi</taxon>
        <taxon>Dikarya</taxon>
        <taxon>Basidiomycota</taxon>
        <taxon>Agaricomycotina</taxon>
        <taxon>Agaricomycetes</taxon>
        <taxon>Agaricomycetidae</taxon>
        <taxon>Boletales</taxon>
        <taxon>Sclerodermatineae</taxon>
        <taxon>Sclerodermataceae</taxon>
        <taxon>Scleroderma</taxon>
    </lineage>
</organism>
<keyword evidence="5" id="KW-0067">ATP-binding</keyword>
<feature type="domain" description="ABC transporter" evidence="9">
    <location>
        <begin position="463"/>
        <end position="698"/>
    </location>
</feature>
<dbReference type="InterPro" id="IPR017871">
    <property type="entry name" value="ABC_transporter-like_CS"/>
</dbReference>
<dbReference type="GO" id="GO:0015421">
    <property type="term" value="F:ABC-type oligopeptide transporter activity"/>
    <property type="evidence" value="ECO:0007669"/>
    <property type="project" value="TreeGrafter"/>
</dbReference>
<dbReference type="Proteomes" id="UP000053989">
    <property type="component" value="Unassembled WGS sequence"/>
</dbReference>
<feature type="transmembrane region" description="Helical" evidence="8">
    <location>
        <begin position="397"/>
        <end position="421"/>
    </location>
</feature>
<proteinExistence type="inferred from homology"/>
<evidence type="ECO:0000256" key="4">
    <source>
        <dbReference type="ARBA" id="ARBA00022741"/>
    </source>
</evidence>
<dbReference type="FunFam" id="3.40.50.300:FF:000218">
    <property type="entry name" value="Multidrug ABC transporter ATP-binding protein"/>
    <property type="match status" value="1"/>
</dbReference>
<dbReference type="PROSITE" id="PS50929">
    <property type="entry name" value="ABC_TM1F"/>
    <property type="match status" value="1"/>
</dbReference>
<dbReference type="FunCoup" id="A0A0C3DSW3">
    <property type="interactions" value="163"/>
</dbReference>
<feature type="domain" description="ABC transmembrane type-1" evidence="10">
    <location>
        <begin position="110"/>
        <end position="387"/>
    </location>
</feature>
<evidence type="ECO:0000313" key="11">
    <source>
        <dbReference type="EMBL" id="KIM59294.1"/>
    </source>
</evidence>
<dbReference type="EMBL" id="KN822075">
    <property type="protein sequence ID" value="KIM59294.1"/>
    <property type="molecule type" value="Genomic_DNA"/>
</dbReference>
<feature type="transmembrane region" description="Helical" evidence="8">
    <location>
        <begin position="150"/>
        <end position="167"/>
    </location>
</feature>
<dbReference type="GO" id="GO:0005743">
    <property type="term" value="C:mitochondrial inner membrane"/>
    <property type="evidence" value="ECO:0007669"/>
    <property type="project" value="TreeGrafter"/>
</dbReference>
<evidence type="ECO:0000313" key="12">
    <source>
        <dbReference type="Proteomes" id="UP000053989"/>
    </source>
</evidence>
<reference evidence="11 12" key="1">
    <citation type="submission" date="2014-04" db="EMBL/GenBank/DDBJ databases">
        <authorList>
            <consortium name="DOE Joint Genome Institute"/>
            <person name="Kuo A."/>
            <person name="Kohler A."/>
            <person name="Nagy L.G."/>
            <person name="Floudas D."/>
            <person name="Copeland A."/>
            <person name="Barry K.W."/>
            <person name="Cichocki N."/>
            <person name="Veneault-Fourrey C."/>
            <person name="LaButti K."/>
            <person name="Lindquist E.A."/>
            <person name="Lipzen A."/>
            <person name="Lundell T."/>
            <person name="Morin E."/>
            <person name="Murat C."/>
            <person name="Sun H."/>
            <person name="Tunlid A."/>
            <person name="Henrissat B."/>
            <person name="Grigoriev I.V."/>
            <person name="Hibbett D.S."/>
            <person name="Martin F."/>
            <person name="Nordberg H.P."/>
            <person name="Cantor M.N."/>
            <person name="Hua S.X."/>
        </authorList>
    </citation>
    <scope>NUCLEOTIDE SEQUENCE [LARGE SCALE GENOMIC DNA]</scope>
    <source>
        <strain evidence="11 12">Foug A</strain>
    </source>
</reference>
<dbReference type="HOGENOM" id="CLU_000604_84_3_1"/>
<evidence type="ECO:0008006" key="13">
    <source>
        <dbReference type="Google" id="ProtNLM"/>
    </source>
</evidence>
<dbReference type="AlphaFoldDB" id="A0A0C3DSW3"/>
<dbReference type="OrthoDB" id="6500128at2759"/>
<gene>
    <name evidence="11" type="ORF">SCLCIDRAFT_16531</name>
</gene>
<dbReference type="InterPro" id="IPR003439">
    <property type="entry name" value="ABC_transporter-like_ATP-bd"/>
</dbReference>
<keyword evidence="6 8" id="KW-1133">Transmembrane helix</keyword>
<dbReference type="SUPFAM" id="SSF52540">
    <property type="entry name" value="P-loop containing nucleoside triphosphate hydrolases"/>
    <property type="match status" value="1"/>
</dbReference>
<dbReference type="Gene3D" id="3.40.50.300">
    <property type="entry name" value="P-loop containing nucleotide triphosphate hydrolases"/>
    <property type="match status" value="1"/>
</dbReference>
<comment type="similarity">
    <text evidence="2">Belongs to the ABC transporter superfamily. ABCB family. Mitochondrial peptide exporter (TC 3.A.1.212) subfamily.</text>
</comment>
<keyword evidence="3 8" id="KW-0812">Transmembrane</keyword>
<dbReference type="PANTHER" id="PTHR43394:SF1">
    <property type="entry name" value="ATP-BINDING CASSETTE SUB-FAMILY B MEMBER 10, MITOCHONDRIAL"/>
    <property type="match status" value="1"/>
</dbReference>
<keyword evidence="4" id="KW-0547">Nucleotide-binding</keyword>
<dbReference type="CDD" id="cd18573">
    <property type="entry name" value="ABC_6TM_ABCB10_like"/>
    <property type="match status" value="1"/>
</dbReference>
<dbReference type="InterPro" id="IPR027417">
    <property type="entry name" value="P-loop_NTPase"/>
</dbReference>
<evidence type="ECO:0000259" key="10">
    <source>
        <dbReference type="PROSITE" id="PS50929"/>
    </source>
</evidence>
<dbReference type="InterPro" id="IPR011527">
    <property type="entry name" value="ABC1_TM_dom"/>
</dbReference>
<keyword evidence="7 8" id="KW-0472">Membrane</keyword>
<evidence type="ECO:0000256" key="8">
    <source>
        <dbReference type="SAM" id="Phobius"/>
    </source>
</evidence>
<evidence type="ECO:0000256" key="6">
    <source>
        <dbReference type="ARBA" id="ARBA00022989"/>
    </source>
</evidence>
<dbReference type="GO" id="GO:0016887">
    <property type="term" value="F:ATP hydrolysis activity"/>
    <property type="evidence" value="ECO:0007669"/>
    <property type="project" value="InterPro"/>
</dbReference>
<dbReference type="InterPro" id="IPR036640">
    <property type="entry name" value="ABC1_TM_sf"/>
</dbReference>
<feature type="transmembrane region" description="Helical" evidence="8">
    <location>
        <begin position="109"/>
        <end position="130"/>
    </location>
</feature>
<dbReference type="InterPro" id="IPR039421">
    <property type="entry name" value="Type_1_exporter"/>
</dbReference>
<dbReference type="PROSITE" id="PS50893">
    <property type="entry name" value="ABC_TRANSPORTER_2"/>
    <property type="match status" value="1"/>
</dbReference>
<feature type="transmembrane region" description="Helical" evidence="8">
    <location>
        <begin position="252"/>
        <end position="271"/>
    </location>
</feature>
<dbReference type="PROSITE" id="PS00211">
    <property type="entry name" value="ABC_TRANSPORTER_1"/>
    <property type="match status" value="1"/>
</dbReference>
<evidence type="ECO:0000256" key="3">
    <source>
        <dbReference type="ARBA" id="ARBA00022692"/>
    </source>
</evidence>
<sequence>MFGLYVSQLTRHRILASQCCLARRQLHSRSNSPPLHAKFLLVLDRPGSSSLLRQIPRNAFARRFSTQSPPKERLRVLSRVLPPALQSNPATGSSLRKVIALAKSEKKPLFFAVCLLLVSSSVAMSVPFTIGKLIDYFSSENPQIPFGLSTWQASGILLLAFTTGAICNSGRSFLMRMSGQRIVARLRERAYEAALKQEVEFIEKGEGDVLSRLSVDSSIVGESITGNLSDGLRAVVMSSVGLGAMFYLSPKLTLLMLGIVPPVSFGAVWYGRYLKKLSNQTQEAMGDMTKVAQESLSALRTVQAFDAHAQEQLKFHEKVTRVVSLARREAIATGLFYGSTGWSGNVTILGLLGYGGTLVAQGAITVGDLTSLLLYTVYVGSGLQMLTYAPYSHPTAPYADCIAVLFSYAPVIPLALSASLLSLQTSIMRGIGAGTRIFELLDRKPAIPPNQGIAVDPSRRGTVKFENVGFEYPSRKGVVILDNFNLELGVGESVAIVGKSGGGKSSVQSLLLRFYDPVRGKVTFDGQDIREFNPSSWRNIIGIVPQDPVLFTGTIASNIAFGNSTATREQIEAAAREANCEFIWGMPKGFDTEIGRTSLSGGQRQRLAIARALLKKPAILALDEATSSLDAASEHRVNDAIDKILQARRTTCLIVAHRLSTIARAERIVVLEDGRITESGTYRELVSQPDSRFRTLMAAQLGTAEAGSVPARP</sequence>
<dbReference type="Pfam" id="PF00005">
    <property type="entry name" value="ABC_tran"/>
    <property type="match status" value="1"/>
</dbReference>
<evidence type="ECO:0000256" key="2">
    <source>
        <dbReference type="ARBA" id="ARBA00005580"/>
    </source>
</evidence>
<dbReference type="InterPro" id="IPR003593">
    <property type="entry name" value="AAA+_ATPase"/>
</dbReference>
<dbReference type="SMART" id="SM00382">
    <property type="entry name" value="AAA"/>
    <property type="match status" value="1"/>
</dbReference>
<evidence type="ECO:0000256" key="5">
    <source>
        <dbReference type="ARBA" id="ARBA00022840"/>
    </source>
</evidence>
<dbReference type="GO" id="GO:0090374">
    <property type="term" value="P:oligopeptide export from mitochondrion"/>
    <property type="evidence" value="ECO:0007669"/>
    <property type="project" value="TreeGrafter"/>
</dbReference>
<dbReference type="InParanoid" id="A0A0C3DSW3"/>
<keyword evidence="12" id="KW-1185">Reference proteome</keyword>
<name>A0A0C3DSW3_9AGAM</name>
<protein>
    <recommendedName>
        <fullName evidence="13">ABC transporter</fullName>
    </recommendedName>
</protein>
<dbReference type="Pfam" id="PF00664">
    <property type="entry name" value="ABC_membrane"/>
    <property type="match status" value="1"/>
</dbReference>